<protein>
    <submittedName>
        <fullName evidence="2">Uncharacterized protein</fullName>
    </submittedName>
</protein>
<organism evidence="2 3">
    <name type="scientific">Dillenia turbinata</name>
    <dbReference type="NCBI Taxonomy" id="194707"/>
    <lineage>
        <taxon>Eukaryota</taxon>
        <taxon>Viridiplantae</taxon>
        <taxon>Streptophyta</taxon>
        <taxon>Embryophyta</taxon>
        <taxon>Tracheophyta</taxon>
        <taxon>Spermatophyta</taxon>
        <taxon>Magnoliopsida</taxon>
        <taxon>eudicotyledons</taxon>
        <taxon>Gunneridae</taxon>
        <taxon>Pentapetalae</taxon>
        <taxon>Dilleniales</taxon>
        <taxon>Dilleniaceae</taxon>
        <taxon>Dillenia</taxon>
    </lineage>
</organism>
<feature type="region of interest" description="Disordered" evidence="1">
    <location>
        <begin position="1"/>
        <end position="50"/>
    </location>
</feature>
<evidence type="ECO:0000313" key="3">
    <source>
        <dbReference type="Proteomes" id="UP001370490"/>
    </source>
</evidence>
<dbReference type="AlphaFoldDB" id="A0AAN8VY59"/>
<reference evidence="2 3" key="1">
    <citation type="submission" date="2023-12" db="EMBL/GenBank/DDBJ databases">
        <title>A high-quality genome assembly for Dillenia turbinata (Dilleniales).</title>
        <authorList>
            <person name="Chanderbali A."/>
        </authorList>
    </citation>
    <scope>NUCLEOTIDE SEQUENCE [LARGE SCALE GENOMIC DNA]</scope>
    <source>
        <strain evidence="2">LSX21</strain>
        <tissue evidence="2">Leaf</tissue>
    </source>
</reference>
<name>A0AAN8VY59_9MAGN</name>
<feature type="compositionally biased region" description="Basic residues" evidence="1">
    <location>
        <begin position="23"/>
        <end position="36"/>
    </location>
</feature>
<accession>A0AAN8VY59</accession>
<feature type="compositionally biased region" description="Basic and acidic residues" evidence="1">
    <location>
        <begin position="1"/>
        <end position="10"/>
    </location>
</feature>
<evidence type="ECO:0000313" key="2">
    <source>
        <dbReference type="EMBL" id="KAK6942010.1"/>
    </source>
</evidence>
<comment type="caution">
    <text evidence="2">The sequence shown here is derived from an EMBL/GenBank/DDBJ whole genome shotgun (WGS) entry which is preliminary data.</text>
</comment>
<gene>
    <name evidence="2" type="ORF">RJ641_027387</name>
</gene>
<keyword evidence="3" id="KW-1185">Reference proteome</keyword>
<proteinExistence type="predicted"/>
<sequence>MRIVQERNRGNEYVMEASTSRANSRRKQRPQPRKTAKSGNRMEIPAELKGKKDYNTNSMRFAHNGKCIAKHTKITATFESALAFCLRLTFLPFYFNSYKFNTSSPGVLEISDIQENKHNLGSKH</sequence>
<evidence type="ECO:0000256" key="1">
    <source>
        <dbReference type="SAM" id="MobiDB-lite"/>
    </source>
</evidence>
<dbReference type="EMBL" id="JBAMMX010000004">
    <property type="protein sequence ID" value="KAK6942010.1"/>
    <property type="molecule type" value="Genomic_DNA"/>
</dbReference>
<dbReference type="Proteomes" id="UP001370490">
    <property type="component" value="Unassembled WGS sequence"/>
</dbReference>